<feature type="non-terminal residue" evidence="2">
    <location>
        <position position="1"/>
    </location>
</feature>
<proteinExistence type="predicted"/>
<sequence length="116" mass="13832">FLAEIESQYLDVPYHCEVRWLSKGKMLQRFFELHQANIFMIEKSKIVKELSDDHWLWKLAFAIDITTHLNYLNLKVQGEKSYVQDLFNHVKAFRAKLALFENQSGISMLDFFEICK</sequence>
<dbReference type="EMBL" id="GEDC01007649">
    <property type="protein sequence ID" value="JAS29649.1"/>
    <property type="molecule type" value="Transcribed_RNA"/>
</dbReference>
<reference evidence="2" key="1">
    <citation type="submission" date="2015-12" db="EMBL/GenBank/DDBJ databases">
        <title>De novo transcriptome assembly of four potential Pierce s Disease insect vectors from Arizona vineyards.</title>
        <authorList>
            <person name="Tassone E.E."/>
        </authorList>
    </citation>
    <scope>NUCLEOTIDE SEQUENCE</scope>
</reference>
<organism evidence="2">
    <name type="scientific">Clastoptera arizonana</name>
    <name type="common">Arizona spittle bug</name>
    <dbReference type="NCBI Taxonomy" id="38151"/>
    <lineage>
        <taxon>Eukaryota</taxon>
        <taxon>Metazoa</taxon>
        <taxon>Ecdysozoa</taxon>
        <taxon>Arthropoda</taxon>
        <taxon>Hexapoda</taxon>
        <taxon>Insecta</taxon>
        <taxon>Pterygota</taxon>
        <taxon>Neoptera</taxon>
        <taxon>Paraneoptera</taxon>
        <taxon>Hemiptera</taxon>
        <taxon>Auchenorrhyncha</taxon>
        <taxon>Cercopoidea</taxon>
        <taxon>Clastopteridae</taxon>
        <taxon>Clastoptera</taxon>
    </lineage>
</organism>
<name>A0A1B6DVI0_9HEMI</name>
<dbReference type="AlphaFoldDB" id="A0A1B6DVI0"/>
<evidence type="ECO:0000313" key="2">
    <source>
        <dbReference type="EMBL" id="JAS29649.1"/>
    </source>
</evidence>
<accession>A0A1B6DVI0</accession>
<dbReference type="EMBL" id="GEDC01016641">
    <property type="protein sequence ID" value="JAS20657.1"/>
    <property type="molecule type" value="Transcribed_RNA"/>
</dbReference>
<dbReference type="PANTHER" id="PTHR45913:SF5">
    <property type="entry name" value="GENERAL TRANSCRIPTION FACTOR II-I REPEAT DOMAIN-CONTAINING PROTEIN 2A-LIKE PROTEIN"/>
    <property type="match status" value="1"/>
</dbReference>
<gene>
    <name evidence="1" type="ORF">g.43880</name>
    <name evidence="2" type="ORF">g.43881</name>
</gene>
<evidence type="ECO:0000313" key="1">
    <source>
        <dbReference type="EMBL" id="JAS20657.1"/>
    </source>
</evidence>
<protein>
    <submittedName>
        <fullName evidence="2">Uncharacterized protein</fullName>
    </submittedName>
</protein>
<dbReference type="PANTHER" id="PTHR45913">
    <property type="entry name" value="EPM2A-INTERACTING PROTEIN 1"/>
    <property type="match status" value="1"/>
</dbReference>